<evidence type="ECO:0000256" key="2">
    <source>
        <dbReference type="ARBA" id="ARBA00022692"/>
    </source>
</evidence>
<dbReference type="PANTHER" id="PTHR45951:SF3">
    <property type="entry name" value="PROTEIN DISPATCHED"/>
    <property type="match status" value="1"/>
</dbReference>
<dbReference type="EMBL" id="HACA01030650">
    <property type="protein sequence ID" value="CDW48011.1"/>
    <property type="molecule type" value="Transcribed_RNA"/>
</dbReference>
<organism evidence="9">
    <name type="scientific">Lepeophtheirus salmonis</name>
    <name type="common">Salmon louse</name>
    <name type="synonym">Caligus salmonis</name>
    <dbReference type="NCBI Taxonomy" id="72036"/>
    <lineage>
        <taxon>Eukaryota</taxon>
        <taxon>Metazoa</taxon>
        <taxon>Ecdysozoa</taxon>
        <taxon>Arthropoda</taxon>
        <taxon>Crustacea</taxon>
        <taxon>Multicrustacea</taxon>
        <taxon>Hexanauplia</taxon>
        <taxon>Copepoda</taxon>
        <taxon>Siphonostomatoida</taxon>
        <taxon>Caligidae</taxon>
        <taxon>Lepeophtheirus</taxon>
    </lineage>
</organism>
<feature type="non-terminal residue" evidence="9">
    <location>
        <position position="1"/>
    </location>
</feature>
<protein>
    <submittedName>
        <fullName evidence="9">Protein dispatchedlike [Ceratitis capitata]</fullName>
    </submittedName>
</protein>
<dbReference type="InterPro" id="IPR052081">
    <property type="entry name" value="Dispatched_Hh_regulator"/>
</dbReference>
<dbReference type="OrthoDB" id="193905at2759"/>
<sequence>FSLFASIAIMCNFFLMLSWTPACLSFQYKYLSCTTKKSQIPKSDDTPKDRNFISFIRKIKDWIQIFFEKILPYFVIRPRFFWILSFGTLGIVSLFIVLHSPGLKLPDKERFRLFPRDHPFERYDSEFR</sequence>
<reference evidence="9" key="1">
    <citation type="submission" date="2014-05" db="EMBL/GenBank/DDBJ databases">
        <authorList>
            <person name="Chronopoulou M."/>
        </authorList>
    </citation>
    <scope>NUCLEOTIDE SEQUENCE</scope>
    <source>
        <tissue evidence="9">Whole organism</tissue>
    </source>
</reference>
<feature type="transmembrane region" description="Helical" evidence="7">
    <location>
        <begin position="80"/>
        <end position="98"/>
    </location>
</feature>
<dbReference type="InterPro" id="IPR000731">
    <property type="entry name" value="SSD"/>
</dbReference>
<proteinExistence type="inferred from homology"/>
<keyword evidence="2 7" id="KW-0812">Transmembrane</keyword>
<evidence type="ECO:0000256" key="7">
    <source>
        <dbReference type="SAM" id="Phobius"/>
    </source>
</evidence>
<keyword evidence="5" id="KW-0325">Glycoprotein</keyword>
<evidence type="ECO:0000256" key="4">
    <source>
        <dbReference type="ARBA" id="ARBA00023136"/>
    </source>
</evidence>
<keyword evidence="4 7" id="KW-0472">Membrane</keyword>
<dbReference type="PANTHER" id="PTHR45951">
    <property type="entry name" value="PROTEIN DISPATCHED-RELATED"/>
    <property type="match status" value="1"/>
</dbReference>
<comment type="subcellular location">
    <subcellularLocation>
        <location evidence="1">Membrane</location>
        <topology evidence="1">Multi-pass membrane protein</topology>
    </subcellularLocation>
</comment>
<dbReference type="GO" id="GO:0022857">
    <property type="term" value="F:transmembrane transporter activity"/>
    <property type="evidence" value="ECO:0007669"/>
    <property type="project" value="TreeGrafter"/>
</dbReference>
<dbReference type="GO" id="GO:0016020">
    <property type="term" value="C:membrane"/>
    <property type="evidence" value="ECO:0007669"/>
    <property type="project" value="UniProtKB-SubCell"/>
</dbReference>
<name>A0A0K2VDN3_LEPSM</name>
<dbReference type="PROSITE" id="PS50156">
    <property type="entry name" value="SSD"/>
    <property type="match status" value="1"/>
</dbReference>
<evidence type="ECO:0000256" key="3">
    <source>
        <dbReference type="ARBA" id="ARBA00022989"/>
    </source>
</evidence>
<evidence type="ECO:0000256" key="1">
    <source>
        <dbReference type="ARBA" id="ARBA00004141"/>
    </source>
</evidence>
<evidence type="ECO:0000313" key="9">
    <source>
        <dbReference type="EMBL" id="CDW48011.1"/>
    </source>
</evidence>
<feature type="transmembrane region" description="Helical" evidence="7">
    <location>
        <begin position="6"/>
        <end position="28"/>
    </location>
</feature>
<evidence type="ECO:0000256" key="5">
    <source>
        <dbReference type="ARBA" id="ARBA00023180"/>
    </source>
</evidence>
<dbReference type="GO" id="GO:0007224">
    <property type="term" value="P:smoothened signaling pathway"/>
    <property type="evidence" value="ECO:0007669"/>
    <property type="project" value="TreeGrafter"/>
</dbReference>
<feature type="non-terminal residue" evidence="9">
    <location>
        <position position="128"/>
    </location>
</feature>
<feature type="domain" description="SSD" evidence="8">
    <location>
        <begin position="1"/>
        <end position="26"/>
    </location>
</feature>
<keyword evidence="3 7" id="KW-1133">Transmembrane helix</keyword>
<evidence type="ECO:0000259" key="8">
    <source>
        <dbReference type="PROSITE" id="PS50156"/>
    </source>
</evidence>
<accession>A0A0K2VDN3</accession>
<dbReference type="AlphaFoldDB" id="A0A0K2VDN3"/>
<evidence type="ECO:0000256" key="6">
    <source>
        <dbReference type="ARBA" id="ARBA00038046"/>
    </source>
</evidence>
<comment type="similarity">
    <text evidence="6">Belongs to the dispatched family.</text>
</comment>